<gene>
    <name evidence="5" type="ORF">EDM02_01315</name>
</gene>
<evidence type="ECO:0000256" key="3">
    <source>
        <dbReference type="ARBA" id="ARBA00022679"/>
    </source>
</evidence>
<keyword evidence="6" id="KW-1185">Reference proteome</keyword>
<dbReference type="EMBL" id="RARA01000018">
    <property type="protein sequence ID" value="ROT47663.1"/>
    <property type="molecule type" value="Genomic_DNA"/>
</dbReference>
<dbReference type="RefSeq" id="WP_123662451.1">
    <property type="nucleotide sequence ID" value="NZ_RARA01000018.1"/>
</dbReference>
<dbReference type="GO" id="GO:0009247">
    <property type="term" value="P:glycolipid biosynthetic process"/>
    <property type="evidence" value="ECO:0007669"/>
    <property type="project" value="TreeGrafter"/>
</dbReference>
<dbReference type="Proteomes" id="UP000270927">
    <property type="component" value="Unassembled WGS sequence"/>
</dbReference>
<comment type="similarity">
    <text evidence="1">Belongs to the glycosyltransferase 2 family.</text>
</comment>
<dbReference type="PANTHER" id="PTHR43398:SF1">
    <property type="entry name" value="DOLICHOL-PHOSPHATE MANNOSYLTRANSFERASE SUBUNIT 1"/>
    <property type="match status" value="1"/>
</dbReference>
<dbReference type="FunFam" id="3.90.550.10:FF:000122">
    <property type="entry name" value="Dolichol-phosphate mannosyltransferase subunit 1"/>
    <property type="match status" value="1"/>
</dbReference>
<keyword evidence="3" id="KW-0808">Transferase</keyword>
<evidence type="ECO:0000313" key="6">
    <source>
        <dbReference type="Proteomes" id="UP000270927"/>
    </source>
</evidence>
<dbReference type="SUPFAM" id="SSF53448">
    <property type="entry name" value="Nucleotide-diphospho-sugar transferases"/>
    <property type="match status" value="1"/>
</dbReference>
<dbReference type="CDD" id="cd06442">
    <property type="entry name" value="DPM1_like"/>
    <property type="match status" value="1"/>
</dbReference>
<dbReference type="InterPro" id="IPR001173">
    <property type="entry name" value="Glyco_trans_2-like"/>
</dbReference>
<feature type="domain" description="Glycosyltransferase 2-like" evidence="4">
    <location>
        <begin position="9"/>
        <end position="176"/>
    </location>
</feature>
<dbReference type="InterPro" id="IPR029044">
    <property type="entry name" value="Nucleotide-diphossugar_trans"/>
</dbReference>
<reference evidence="5 6" key="1">
    <citation type="submission" date="2018-09" db="EMBL/GenBank/DDBJ databases">
        <title>Comparative Genomics of Wolbachia-Cardinium Dual Endosymbiosis in a Plant-Parasitic Nematode.</title>
        <authorList>
            <person name="Brown A.M.V."/>
            <person name="Wasala S.K."/>
            <person name="Howe D.K."/>
            <person name="Peetz A.B."/>
            <person name="Zasada I.A."/>
            <person name="Denver D.R."/>
        </authorList>
    </citation>
    <scope>NUCLEOTIDE SEQUENCE [LARGE SCALE GENOMIC DNA]</scope>
    <source>
        <strain evidence="5 6">Pp_1</strain>
    </source>
</reference>
<name>A0A3N2QCV6_9BACT</name>
<evidence type="ECO:0000259" key="4">
    <source>
        <dbReference type="Pfam" id="PF00535"/>
    </source>
</evidence>
<proteinExistence type="inferred from homology"/>
<dbReference type="GO" id="GO:0004582">
    <property type="term" value="F:dolichyl-phosphate beta-D-mannosyltransferase activity"/>
    <property type="evidence" value="ECO:0007669"/>
    <property type="project" value="InterPro"/>
</dbReference>
<evidence type="ECO:0000256" key="2">
    <source>
        <dbReference type="ARBA" id="ARBA00022676"/>
    </source>
</evidence>
<dbReference type="Pfam" id="PF00535">
    <property type="entry name" value="Glycos_transf_2"/>
    <property type="match status" value="1"/>
</dbReference>
<dbReference type="InterPro" id="IPR039528">
    <property type="entry name" value="DPM1-like"/>
</dbReference>
<comment type="caution">
    <text evidence="5">The sequence shown here is derived from an EMBL/GenBank/DDBJ whole genome shotgun (WGS) entry which is preliminary data.</text>
</comment>
<accession>A0A3N2QCV6</accession>
<organism evidence="5 6">
    <name type="scientific">Candidatus Cardinium hertigii</name>
    <dbReference type="NCBI Taxonomy" id="247481"/>
    <lineage>
        <taxon>Bacteria</taxon>
        <taxon>Pseudomonadati</taxon>
        <taxon>Bacteroidota</taxon>
        <taxon>Cytophagia</taxon>
        <taxon>Cytophagales</taxon>
        <taxon>Amoebophilaceae</taxon>
        <taxon>Candidatus Cardinium</taxon>
    </lineage>
</organism>
<dbReference type="Gene3D" id="3.90.550.10">
    <property type="entry name" value="Spore Coat Polysaccharide Biosynthesis Protein SpsA, Chain A"/>
    <property type="match status" value="1"/>
</dbReference>
<dbReference type="AlphaFoldDB" id="A0A3N2QCV6"/>
<dbReference type="OrthoDB" id="9810303at2"/>
<keyword evidence="2" id="KW-0328">Glycosyltransferase</keyword>
<evidence type="ECO:0000256" key="1">
    <source>
        <dbReference type="ARBA" id="ARBA00006739"/>
    </source>
</evidence>
<sequence length="244" mass="28113">MSNALHAIVVIPTYNERDNIKSLLSAIFDLKMGWHVLVVDDTSPDGTADVVKSLQLRYVNQLHLLSRPEKEGLGRAYLAGFTWTLAYDYDYICSMDADFSHAPADLFRLLTMCAKHNLDIIIGSRYIADGHVVNWPYDRILLSRLANWIARCITNLPVKDATAGFICYRRALLEDILLQRIASVGYSFQIEMKFWAHHQGAKLVELPITFTNRVRGISKMDLKIAGESFFRLFQMRWRSWIKKR</sequence>
<evidence type="ECO:0000313" key="5">
    <source>
        <dbReference type="EMBL" id="ROT47663.1"/>
    </source>
</evidence>
<dbReference type="PANTHER" id="PTHR43398">
    <property type="entry name" value="DOLICHOL-PHOSPHATE MANNOSYLTRANSFERASE SUBUNIT 1"/>
    <property type="match status" value="1"/>
</dbReference>
<protein>
    <submittedName>
        <fullName evidence="5">Polyprenol monophosphomannose synthase</fullName>
    </submittedName>
</protein>
<dbReference type="GO" id="GO:0016020">
    <property type="term" value="C:membrane"/>
    <property type="evidence" value="ECO:0007669"/>
    <property type="project" value="GOC"/>
</dbReference>